<keyword evidence="1" id="KW-1133">Transmembrane helix</keyword>
<accession>A0ABP9U5B7</accession>
<sequence length="154" mass="17044">MLTELASSVNQALPHLSTHWDNAGWSGGLAFIGWFSSIVIFLAYFPGTIRIIMNHQTFFLSSKMWILTMAALLAFVIYGGLLGGQAKLDGWGNGAIASGYSLVIFDGISFILCGIILCYKIHNQKVAKQTGITEQQVCEDFLKNYEKIHHKTLK</sequence>
<keyword evidence="1" id="KW-0812">Transmembrane</keyword>
<reference evidence="2" key="1">
    <citation type="submission" date="2024-02" db="EMBL/GenBank/DDBJ databases">
        <title>Draft genome sequence of new strains in genus Ureaplasma.</title>
        <authorList>
            <person name="Nakajima Y."/>
            <person name="Segawa T."/>
        </authorList>
    </citation>
    <scope>NUCLEOTIDE SEQUENCE [LARGE SCALE GENOMIC DNA]</scope>
    <source>
        <strain evidence="2">OM1</strain>
    </source>
</reference>
<evidence type="ECO:0000256" key="1">
    <source>
        <dbReference type="SAM" id="Phobius"/>
    </source>
</evidence>
<dbReference type="Gene3D" id="1.20.1280.290">
    <property type="match status" value="1"/>
</dbReference>
<dbReference type="Proteomes" id="UP001449582">
    <property type="component" value="Unassembled WGS sequence"/>
</dbReference>
<keyword evidence="3" id="KW-1185">Reference proteome</keyword>
<name>A0ABP9U5B7_9BACT</name>
<organism evidence="2 3">
    <name type="scientific">Ureaplasma ceti</name>
    <dbReference type="NCBI Taxonomy" id="3119530"/>
    <lineage>
        <taxon>Bacteria</taxon>
        <taxon>Bacillati</taxon>
        <taxon>Mycoplasmatota</taxon>
        <taxon>Mycoplasmoidales</taxon>
        <taxon>Mycoplasmoidaceae</taxon>
        <taxon>Ureaplasma</taxon>
    </lineage>
</organism>
<dbReference type="EMBL" id="BAABQM010000001">
    <property type="protein sequence ID" value="GAA5414543.1"/>
    <property type="molecule type" value="Genomic_DNA"/>
</dbReference>
<feature type="transmembrane region" description="Helical" evidence="1">
    <location>
        <begin position="95"/>
        <end position="119"/>
    </location>
</feature>
<protein>
    <submittedName>
        <fullName evidence="2">Uncharacterized protein</fullName>
    </submittedName>
</protein>
<evidence type="ECO:0000313" key="3">
    <source>
        <dbReference type="Proteomes" id="UP001449582"/>
    </source>
</evidence>
<keyword evidence="1" id="KW-0472">Membrane</keyword>
<feature type="transmembrane region" description="Helical" evidence="1">
    <location>
        <begin position="23"/>
        <end position="45"/>
    </location>
</feature>
<dbReference type="RefSeq" id="WP_353289705.1">
    <property type="nucleotide sequence ID" value="NZ_BAABQM010000001.1"/>
</dbReference>
<proteinExistence type="predicted"/>
<evidence type="ECO:0000313" key="2">
    <source>
        <dbReference type="EMBL" id="GAA5414543.1"/>
    </source>
</evidence>
<gene>
    <name evidence="2" type="ORF">UREOM_2540</name>
</gene>
<feature type="transmembrane region" description="Helical" evidence="1">
    <location>
        <begin position="65"/>
        <end position="83"/>
    </location>
</feature>
<comment type="caution">
    <text evidence="2">The sequence shown here is derived from an EMBL/GenBank/DDBJ whole genome shotgun (WGS) entry which is preliminary data.</text>
</comment>